<gene>
    <name evidence="2" type="ORF">GCM10009799_51010</name>
</gene>
<reference evidence="3" key="1">
    <citation type="journal article" date="2019" name="Int. J. Syst. Evol. Microbiol.">
        <title>The Global Catalogue of Microorganisms (GCM) 10K type strain sequencing project: providing services to taxonomists for standard genome sequencing and annotation.</title>
        <authorList>
            <consortium name="The Broad Institute Genomics Platform"/>
            <consortium name="The Broad Institute Genome Sequencing Center for Infectious Disease"/>
            <person name="Wu L."/>
            <person name="Ma J."/>
        </authorList>
    </citation>
    <scope>NUCLEOTIDE SEQUENCE [LARGE SCALE GENOMIC DNA]</scope>
    <source>
        <strain evidence="3">JCM 15313</strain>
    </source>
</reference>
<protein>
    <submittedName>
        <fullName evidence="2">Uncharacterized protein</fullName>
    </submittedName>
</protein>
<proteinExistence type="predicted"/>
<dbReference type="Proteomes" id="UP001501585">
    <property type="component" value="Unassembled WGS sequence"/>
</dbReference>
<dbReference type="EMBL" id="BAAAPC010000034">
    <property type="protein sequence ID" value="GAA2016655.1"/>
    <property type="molecule type" value="Genomic_DNA"/>
</dbReference>
<comment type="caution">
    <text evidence="2">The sequence shown here is derived from an EMBL/GenBank/DDBJ whole genome shotgun (WGS) entry which is preliminary data.</text>
</comment>
<name>A0ABP5F4K2_9ACTN</name>
<organism evidence="2 3">
    <name type="scientific">Nocardiopsis rhodophaea</name>
    <dbReference type="NCBI Taxonomy" id="280238"/>
    <lineage>
        <taxon>Bacteria</taxon>
        <taxon>Bacillati</taxon>
        <taxon>Actinomycetota</taxon>
        <taxon>Actinomycetes</taxon>
        <taxon>Streptosporangiales</taxon>
        <taxon>Nocardiopsidaceae</taxon>
        <taxon>Nocardiopsis</taxon>
    </lineage>
</organism>
<keyword evidence="3" id="KW-1185">Reference proteome</keyword>
<dbReference type="RefSeq" id="WP_344109274.1">
    <property type="nucleotide sequence ID" value="NZ_BAAAPC010000034.1"/>
</dbReference>
<evidence type="ECO:0000313" key="2">
    <source>
        <dbReference type="EMBL" id="GAA2016655.1"/>
    </source>
</evidence>
<evidence type="ECO:0000313" key="3">
    <source>
        <dbReference type="Proteomes" id="UP001501585"/>
    </source>
</evidence>
<accession>A0ABP5F4K2</accession>
<evidence type="ECO:0000256" key="1">
    <source>
        <dbReference type="SAM" id="MobiDB-lite"/>
    </source>
</evidence>
<feature type="region of interest" description="Disordered" evidence="1">
    <location>
        <begin position="76"/>
        <end position="111"/>
    </location>
</feature>
<sequence length="111" mass="11620">MSEDAGIGGDVNAIVSNSANAGQLAEAMLGLKDDFEDAMNAAKNAAAETECAEGYTKFLDKYRGNIVEVEEHGLRLAGNSGVGGSELKRNDQESEEGYSGANKGLSRPINH</sequence>